<proteinExistence type="predicted"/>
<name>S8CRX3_9LAMI</name>
<protein>
    <submittedName>
        <fullName evidence="1">Uncharacterized protein</fullName>
    </submittedName>
</protein>
<comment type="caution">
    <text evidence="1">The sequence shown here is derived from an EMBL/GenBank/DDBJ whole genome shotgun (WGS) entry which is preliminary data.</text>
</comment>
<organism evidence="1 2">
    <name type="scientific">Genlisea aurea</name>
    <dbReference type="NCBI Taxonomy" id="192259"/>
    <lineage>
        <taxon>Eukaryota</taxon>
        <taxon>Viridiplantae</taxon>
        <taxon>Streptophyta</taxon>
        <taxon>Embryophyta</taxon>
        <taxon>Tracheophyta</taxon>
        <taxon>Spermatophyta</taxon>
        <taxon>Magnoliopsida</taxon>
        <taxon>eudicotyledons</taxon>
        <taxon>Gunneridae</taxon>
        <taxon>Pentapetalae</taxon>
        <taxon>asterids</taxon>
        <taxon>lamiids</taxon>
        <taxon>Lamiales</taxon>
        <taxon>Lentibulariaceae</taxon>
        <taxon>Genlisea</taxon>
    </lineage>
</organism>
<evidence type="ECO:0000313" key="2">
    <source>
        <dbReference type="Proteomes" id="UP000015453"/>
    </source>
</evidence>
<keyword evidence="2" id="KW-1185">Reference proteome</keyword>
<reference evidence="1 2" key="1">
    <citation type="journal article" date="2013" name="BMC Genomics">
        <title>The miniature genome of a carnivorous plant Genlisea aurea contains a low number of genes and short non-coding sequences.</title>
        <authorList>
            <person name="Leushkin E.V."/>
            <person name="Sutormin R.A."/>
            <person name="Nabieva E.R."/>
            <person name="Penin A.A."/>
            <person name="Kondrashov A.S."/>
            <person name="Logacheva M.D."/>
        </authorList>
    </citation>
    <scope>NUCLEOTIDE SEQUENCE [LARGE SCALE GENOMIC DNA]</scope>
</reference>
<dbReference type="EMBL" id="AUSU01002070">
    <property type="protein sequence ID" value="EPS69555.1"/>
    <property type="molecule type" value="Genomic_DNA"/>
</dbReference>
<accession>S8CRX3</accession>
<dbReference type="Proteomes" id="UP000015453">
    <property type="component" value="Unassembled WGS sequence"/>
</dbReference>
<evidence type="ECO:0000313" key="1">
    <source>
        <dbReference type="EMBL" id="EPS69555.1"/>
    </source>
</evidence>
<gene>
    <name evidence="1" type="ORF">M569_05212</name>
</gene>
<dbReference type="AlphaFoldDB" id="S8CRX3"/>
<sequence length="139" mass="15799">MYFVFSYKLTVFSNESSKEKIVVLEIMFLCDFFQKNILEALIPVAKQAQGQQHQQNLRRSRIIGGDKCTGTAIKILIILVPPKPKIVIIFLRLETSTGGLFNLQKNIRENEKKHAPQPRAGLYLDENQTPVISRQPCVG</sequence>